<protein>
    <submittedName>
        <fullName evidence="2">Uncharacterized protein</fullName>
    </submittedName>
</protein>
<gene>
    <name evidence="2" type="ORF">ElyMa_000990200</name>
</gene>
<sequence length="98" mass="11371">METGDTGHFERSYKTSGQRKMYHPPEEKVSSSSYQRKVTWVTVETGEASPFYLLQAKYFAESFLNASHLLWTISGAKSKQVSEKEDHVLTTFLPWDRY</sequence>
<feature type="compositionally biased region" description="Basic and acidic residues" evidence="1">
    <location>
        <begin position="1"/>
        <end position="13"/>
    </location>
</feature>
<dbReference type="AlphaFoldDB" id="A0AAV4HI02"/>
<evidence type="ECO:0000313" key="2">
    <source>
        <dbReference type="EMBL" id="GFR97309.1"/>
    </source>
</evidence>
<dbReference type="EMBL" id="BMAT01002020">
    <property type="protein sequence ID" value="GFR97309.1"/>
    <property type="molecule type" value="Genomic_DNA"/>
</dbReference>
<feature type="region of interest" description="Disordered" evidence="1">
    <location>
        <begin position="1"/>
        <end position="28"/>
    </location>
</feature>
<evidence type="ECO:0000256" key="1">
    <source>
        <dbReference type="SAM" id="MobiDB-lite"/>
    </source>
</evidence>
<reference evidence="2 3" key="1">
    <citation type="journal article" date="2021" name="Elife">
        <title>Chloroplast acquisition without the gene transfer in kleptoplastic sea slugs, Plakobranchus ocellatus.</title>
        <authorList>
            <person name="Maeda T."/>
            <person name="Takahashi S."/>
            <person name="Yoshida T."/>
            <person name="Shimamura S."/>
            <person name="Takaki Y."/>
            <person name="Nagai Y."/>
            <person name="Toyoda A."/>
            <person name="Suzuki Y."/>
            <person name="Arimoto A."/>
            <person name="Ishii H."/>
            <person name="Satoh N."/>
            <person name="Nishiyama T."/>
            <person name="Hasebe M."/>
            <person name="Maruyama T."/>
            <person name="Minagawa J."/>
            <person name="Obokata J."/>
            <person name="Shigenobu S."/>
        </authorList>
    </citation>
    <scope>NUCLEOTIDE SEQUENCE [LARGE SCALE GENOMIC DNA]</scope>
</reference>
<evidence type="ECO:0000313" key="3">
    <source>
        <dbReference type="Proteomes" id="UP000762676"/>
    </source>
</evidence>
<proteinExistence type="predicted"/>
<accession>A0AAV4HI02</accession>
<dbReference type="Proteomes" id="UP000762676">
    <property type="component" value="Unassembled WGS sequence"/>
</dbReference>
<keyword evidence="3" id="KW-1185">Reference proteome</keyword>
<comment type="caution">
    <text evidence="2">The sequence shown here is derived from an EMBL/GenBank/DDBJ whole genome shotgun (WGS) entry which is preliminary data.</text>
</comment>
<name>A0AAV4HI02_9GAST</name>
<organism evidence="2 3">
    <name type="scientific">Elysia marginata</name>
    <dbReference type="NCBI Taxonomy" id="1093978"/>
    <lineage>
        <taxon>Eukaryota</taxon>
        <taxon>Metazoa</taxon>
        <taxon>Spiralia</taxon>
        <taxon>Lophotrochozoa</taxon>
        <taxon>Mollusca</taxon>
        <taxon>Gastropoda</taxon>
        <taxon>Heterobranchia</taxon>
        <taxon>Euthyneura</taxon>
        <taxon>Panpulmonata</taxon>
        <taxon>Sacoglossa</taxon>
        <taxon>Placobranchoidea</taxon>
        <taxon>Plakobranchidae</taxon>
        <taxon>Elysia</taxon>
    </lineage>
</organism>